<dbReference type="AlphaFoldDB" id="A0A8T1VCG9"/>
<dbReference type="Proteomes" id="UP000694044">
    <property type="component" value="Unassembled WGS sequence"/>
</dbReference>
<evidence type="ECO:0000259" key="1">
    <source>
        <dbReference type="Pfam" id="PF00561"/>
    </source>
</evidence>
<dbReference type="Pfam" id="PF00561">
    <property type="entry name" value="Abhydrolase_1"/>
    <property type="match status" value="1"/>
</dbReference>
<protein>
    <recommendedName>
        <fullName evidence="1">AB hydrolase-1 domain-containing protein</fullName>
    </recommendedName>
</protein>
<evidence type="ECO:0000313" key="2">
    <source>
        <dbReference type="EMBL" id="KAG7377933.1"/>
    </source>
</evidence>
<name>A0A8T1VCG9_9STRA</name>
<dbReference type="OrthoDB" id="408373at2759"/>
<dbReference type="EMBL" id="JAGDFM010000469">
    <property type="protein sequence ID" value="KAG7377933.1"/>
    <property type="molecule type" value="Genomic_DNA"/>
</dbReference>
<evidence type="ECO:0000313" key="3">
    <source>
        <dbReference type="Proteomes" id="UP000694044"/>
    </source>
</evidence>
<gene>
    <name evidence="2" type="ORF">PHYPSEUDO_010770</name>
</gene>
<keyword evidence="3" id="KW-1185">Reference proteome</keyword>
<comment type="caution">
    <text evidence="2">The sequence shown here is derived from an EMBL/GenBank/DDBJ whole genome shotgun (WGS) entry which is preliminary data.</text>
</comment>
<proteinExistence type="predicted"/>
<dbReference type="PANTHER" id="PTHR43329">
    <property type="entry name" value="EPOXIDE HYDROLASE"/>
    <property type="match status" value="1"/>
</dbReference>
<reference evidence="2" key="1">
    <citation type="submission" date="2021-02" db="EMBL/GenBank/DDBJ databases">
        <authorList>
            <person name="Palmer J.M."/>
        </authorList>
    </citation>
    <scope>NUCLEOTIDE SEQUENCE</scope>
    <source>
        <strain evidence="2">SCRP734</strain>
    </source>
</reference>
<sequence>MSVDDDDHNLKSTGPCMAQSLLSSVVDSPRTHQQGNMTEARKYMDSSVWKQWPHKFVTTPEGIKIHYVDVGPRDGPPVVMVHGWPDLWFGWRYQIQALSPKYRLIIPDVRGFGQSSTPQEPQAYGTKNITNDFVALLDALKIDKAVFLGHDWGALSTWRMCLYHPERVLAVCGVCTPFVPPRKQYLLLEDMCKFLPQFKYQLFLADATNSGKVLDASPRRLATAIFRRKMEHGPKEEALPLHEFLKVVNTDLDHVIFTERSEMLSEDELQFYVDQYAKSKFTSANWVYATKKIDFETEKDLPGTIEHPALYIGAMDDPVLKPEMAKGMPNVIPNLQMEFVEDAGHWLLFEQPEAVNAILSEWLANVTSP</sequence>
<dbReference type="InterPro" id="IPR000073">
    <property type="entry name" value="AB_hydrolase_1"/>
</dbReference>
<accession>A0A8T1VCG9</accession>
<organism evidence="2 3">
    <name type="scientific">Phytophthora pseudosyringae</name>
    <dbReference type="NCBI Taxonomy" id="221518"/>
    <lineage>
        <taxon>Eukaryota</taxon>
        <taxon>Sar</taxon>
        <taxon>Stramenopiles</taxon>
        <taxon>Oomycota</taxon>
        <taxon>Peronosporomycetes</taxon>
        <taxon>Peronosporales</taxon>
        <taxon>Peronosporaceae</taxon>
        <taxon>Phytophthora</taxon>
    </lineage>
</organism>
<feature type="domain" description="AB hydrolase-1" evidence="1">
    <location>
        <begin position="76"/>
        <end position="352"/>
    </location>
</feature>